<organism evidence="1">
    <name type="scientific">Avian orthoreovirus</name>
    <dbReference type="NCBI Taxonomy" id="38170"/>
    <lineage>
        <taxon>Viruses</taxon>
        <taxon>Riboviria</taxon>
        <taxon>Orthornavirae</taxon>
        <taxon>Duplornaviricota</taxon>
        <taxon>Resentoviricetes</taxon>
        <taxon>Reovirales</taxon>
        <taxon>Spinareoviridae</taxon>
        <taxon>Orthoreovirus</taxon>
        <taxon>Orthoreovirus avis</taxon>
    </lineage>
</organism>
<proteinExistence type="predicted"/>
<accession>A0A385JBD6</accession>
<dbReference type="Gene3D" id="1.20.5.340">
    <property type="match status" value="1"/>
</dbReference>
<sequence length="337" mass="36657">MSSIYTPQTALTVAQRSEVVRLIYALTPPQNNVNPDVETRLSALEANVTTLIRNVGVLTQLVSGHDSHLRQIDSELISLSRAQLALDSRVADAEQRISTLSEQVVALLPIVTSLQSWRPSVDSAVASLQTSTSEIRDEVGSHSLAITGLSKRVAELEQSGGVSLTVDPPLQLSSNRLTLLMDPSFVSAGPSGLTQSVVDSLSSSFEWTGSIVIDGGQSSFVLLTRYFKFATVVTFLGSSNTPFTVSPGRDGYLRLRYAFTNLPADVSPKLFSVNPGFAFSAAFADLVYVNQRTSEMQAFHTTLRCYDDEIRVQWPLPVTDAVNVTIRTLRFTVQVTQ</sequence>
<protein>
    <submittedName>
        <fullName evidence="1">Outer fiber</fullName>
    </submittedName>
</protein>
<name>A0A385JBD6_9REOV</name>
<reference evidence="1" key="1">
    <citation type="journal article" date="2018" name="Virus Res.">
        <title>Genomic sequence and phylogenetic analyses of two novel orthoreovirus strains isolated from Pekin ducks in 2014 in Germany.</title>
        <authorList>
            <person name="Farkas S.L."/>
            <person name="Varga-Kugler R."/>
            <person name="Marton S."/>
            <person name="Lengyel G."/>
            <person name="Palya V."/>
            <person name="Banyai K."/>
        </authorList>
    </citation>
    <scope>NUCLEOTIDE SEQUENCE</scope>
    <source>
        <strain evidence="1">D2533/6/1-10</strain>
    </source>
</reference>
<evidence type="ECO:0000313" key="1">
    <source>
        <dbReference type="EMBL" id="AXY93796.1"/>
    </source>
</evidence>
<dbReference type="EMBL" id="MH520091">
    <property type="protein sequence ID" value="AXY93796.1"/>
    <property type="molecule type" value="Genomic_RNA"/>
</dbReference>